<dbReference type="GO" id="GO:0016020">
    <property type="term" value="C:membrane"/>
    <property type="evidence" value="ECO:0007669"/>
    <property type="project" value="UniProtKB-SubCell"/>
</dbReference>
<feature type="transmembrane region" description="Helical" evidence="6">
    <location>
        <begin position="422"/>
        <end position="441"/>
    </location>
</feature>
<feature type="transmembrane region" description="Helical" evidence="6">
    <location>
        <begin position="333"/>
        <end position="353"/>
    </location>
</feature>
<dbReference type="PROSITE" id="PS50850">
    <property type="entry name" value="MFS"/>
    <property type="match status" value="1"/>
</dbReference>
<dbReference type="AlphaFoldDB" id="A0A9P7NF29"/>
<evidence type="ECO:0000259" key="7">
    <source>
        <dbReference type="PROSITE" id="PS50850"/>
    </source>
</evidence>
<feature type="transmembrane region" description="Helical" evidence="6">
    <location>
        <begin position="390"/>
        <end position="410"/>
    </location>
</feature>
<keyword evidence="3 6" id="KW-0812">Transmembrane</keyword>
<evidence type="ECO:0000313" key="9">
    <source>
        <dbReference type="Proteomes" id="UP000748025"/>
    </source>
</evidence>
<dbReference type="InterPro" id="IPR036259">
    <property type="entry name" value="MFS_trans_sf"/>
</dbReference>
<evidence type="ECO:0000256" key="5">
    <source>
        <dbReference type="ARBA" id="ARBA00023136"/>
    </source>
</evidence>
<dbReference type="InterPro" id="IPR011701">
    <property type="entry name" value="MFS"/>
</dbReference>
<sequence>MRKHKSNGPGKGGKDGAKTPPFPARQMFVLACCRICEPIAFMSIFPYIYYMIKDFNITDDPSKISVYAGMVTSAFTLAEFATGVMWGRLSDKIGRKPVLLFGLLGTAVSVLVFGFAPSLPVALFARALGGLLNGNIGVLQTTVAELVTVKEQQPRAYTIMPMVWCIGSIIGPMIGGALARPCISYPDLFPRGTIWDRYPYLLPNLFSAITVLFGVIVGFLFLEETHASKKQQRDAGRELGERILCLIHNVPICRSLGRNVEKESLLTHNRPTGCDTATGSTCDSDMSETEETLPAYQSCETSPRMTPRRALASVMPVAVPEPSEMKSEEKMVIFTKPVIMNIMSYGILAFHTMTFDQLFPVFLSMGEPEGGRRVELPFKFVDGFGLDTKTIGAIMSVQGLYSLFSNFMIVAPVTRRLGSLRLFRLLAFTYFALYLVTPYVVLLPHDLRMPAIYMLVVWKCTYATMAYPNNAILLANSAPSKEVLGTINGIAASTASLCRALGPTISGLLFSLGLQTGYSGLAWWFSGLVAIVGAYLSSQISEGGPRIIEAEDVVSLLDEPLLNDDEHEDAV</sequence>
<feature type="transmembrane region" description="Helical" evidence="6">
    <location>
        <begin position="28"/>
        <end position="52"/>
    </location>
</feature>
<keyword evidence="9" id="KW-1185">Reference proteome</keyword>
<dbReference type="InterPro" id="IPR020846">
    <property type="entry name" value="MFS_dom"/>
</dbReference>
<dbReference type="Proteomes" id="UP000748025">
    <property type="component" value="Unassembled WGS sequence"/>
</dbReference>
<keyword evidence="4 6" id="KW-1133">Transmembrane helix</keyword>
<dbReference type="Pfam" id="PF07690">
    <property type="entry name" value="MFS_1"/>
    <property type="match status" value="1"/>
</dbReference>
<evidence type="ECO:0000313" key="8">
    <source>
        <dbReference type="EMBL" id="KAG6014949.1"/>
    </source>
</evidence>
<comment type="subcellular location">
    <subcellularLocation>
        <location evidence="1">Membrane</location>
        <topology evidence="1">Multi-pass membrane protein</topology>
    </subcellularLocation>
</comment>
<comment type="caution">
    <text evidence="8">The sequence shown here is derived from an EMBL/GenBank/DDBJ whole genome shotgun (WGS) entry which is preliminary data.</text>
</comment>
<dbReference type="EMBL" id="SRPW01000404">
    <property type="protein sequence ID" value="KAG6014949.1"/>
    <property type="molecule type" value="Genomic_DNA"/>
</dbReference>
<proteinExistence type="predicted"/>
<keyword evidence="2" id="KW-0813">Transport</keyword>
<evidence type="ECO:0000256" key="3">
    <source>
        <dbReference type="ARBA" id="ARBA00022692"/>
    </source>
</evidence>
<accession>A0A9P7NF29</accession>
<gene>
    <name evidence="8" type="ORF">E4U43_005984</name>
</gene>
<name>A0A9P7NF29_9HYPO</name>
<protein>
    <recommendedName>
        <fullName evidence="7">Major facilitator superfamily (MFS) profile domain-containing protein</fullName>
    </recommendedName>
</protein>
<dbReference type="OrthoDB" id="10262656at2759"/>
<feature type="transmembrane region" description="Helical" evidence="6">
    <location>
        <begin position="64"/>
        <end position="86"/>
    </location>
</feature>
<feature type="transmembrane region" description="Helical" evidence="6">
    <location>
        <begin position="123"/>
        <end position="147"/>
    </location>
</feature>
<evidence type="ECO:0000256" key="6">
    <source>
        <dbReference type="SAM" id="Phobius"/>
    </source>
</evidence>
<reference evidence="8" key="1">
    <citation type="journal article" date="2020" name="bioRxiv">
        <title>Whole genome comparisons of ergot fungi reveals the divergence and evolution of species within the genus Claviceps are the result of varying mechanisms driving genome evolution and host range expansion.</title>
        <authorList>
            <person name="Wyka S.A."/>
            <person name="Mondo S.J."/>
            <person name="Liu M."/>
            <person name="Dettman J."/>
            <person name="Nalam V."/>
            <person name="Broders K.D."/>
        </authorList>
    </citation>
    <scope>NUCLEOTIDE SEQUENCE</scope>
    <source>
        <strain evidence="8">CCC 602</strain>
    </source>
</reference>
<feature type="transmembrane region" description="Helical" evidence="6">
    <location>
        <begin position="98"/>
        <end position="117"/>
    </location>
</feature>
<dbReference type="Gene3D" id="1.20.1250.20">
    <property type="entry name" value="MFS general substrate transporter like domains"/>
    <property type="match status" value="1"/>
</dbReference>
<dbReference type="GO" id="GO:0022857">
    <property type="term" value="F:transmembrane transporter activity"/>
    <property type="evidence" value="ECO:0007669"/>
    <property type="project" value="InterPro"/>
</dbReference>
<dbReference type="PANTHER" id="PTHR23504:SF15">
    <property type="entry name" value="MAJOR FACILITATOR SUPERFAMILY (MFS) PROFILE DOMAIN-CONTAINING PROTEIN"/>
    <property type="match status" value="1"/>
</dbReference>
<organism evidence="8 9">
    <name type="scientific">Claviceps pusilla</name>
    <dbReference type="NCBI Taxonomy" id="123648"/>
    <lineage>
        <taxon>Eukaryota</taxon>
        <taxon>Fungi</taxon>
        <taxon>Dikarya</taxon>
        <taxon>Ascomycota</taxon>
        <taxon>Pezizomycotina</taxon>
        <taxon>Sordariomycetes</taxon>
        <taxon>Hypocreomycetidae</taxon>
        <taxon>Hypocreales</taxon>
        <taxon>Clavicipitaceae</taxon>
        <taxon>Claviceps</taxon>
    </lineage>
</organism>
<feature type="transmembrane region" description="Helical" evidence="6">
    <location>
        <begin position="518"/>
        <end position="536"/>
    </location>
</feature>
<evidence type="ECO:0000256" key="2">
    <source>
        <dbReference type="ARBA" id="ARBA00022448"/>
    </source>
</evidence>
<dbReference type="SUPFAM" id="SSF103473">
    <property type="entry name" value="MFS general substrate transporter"/>
    <property type="match status" value="1"/>
</dbReference>
<dbReference type="CDD" id="cd17330">
    <property type="entry name" value="MFS_SLC46_TetA_like"/>
    <property type="match status" value="1"/>
</dbReference>
<feature type="domain" description="Major facilitator superfamily (MFS) profile" evidence="7">
    <location>
        <begin position="26"/>
        <end position="545"/>
    </location>
</feature>
<keyword evidence="5 6" id="KW-0472">Membrane</keyword>
<evidence type="ECO:0000256" key="4">
    <source>
        <dbReference type="ARBA" id="ARBA00022989"/>
    </source>
</evidence>
<evidence type="ECO:0000256" key="1">
    <source>
        <dbReference type="ARBA" id="ARBA00004141"/>
    </source>
</evidence>
<feature type="transmembrane region" description="Helical" evidence="6">
    <location>
        <begin position="200"/>
        <end position="222"/>
    </location>
</feature>
<feature type="transmembrane region" description="Helical" evidence="6">
    <location>
        <begin position="159"/>
        <end position="180"/>
    </location>
</feature>
<dbReference type="PANTHER" id="PTHR23504">
    <property type="entry name" value="MAJOR FACILITATOR SUPERFAMILY DOMAIN-CONTAINING PROTEIN 10"/>
    <property type="match status" value="1"/>
</dbReference>